<dbReference type="GO" id="GO:0000166">
    <property type="term" value="F:nucleotide binding"/>
    <property type="evidence" value="ECO:0007669"/>
    <property type="project" value="UniProtKB-KW"/>
</dbReference>
<dbReference type="RefSeq" id="WP_131413476.1">
    <property type="nucleotide sequence ID" value="NZ_SJOP01000029.1"/>
</dbReference>
<dbReference type="InterPro" id="IPR056098">
    <property type="entry name" value="Acb2/Tad1_hairpin"/>
</dbReference>
<dbReference type="AlphaFoldDB" id="A0A4R0GLF5"/>
<sequence>MNEAKPQDGSTVKGYRTLGPKEIGDMNELKQVAREFNALLEKQKAWVADELSMTGNHSAEAHEAGRCLSIARTKMQEACMWACRAVARPDADC</sequence>
<keyword evidence="4" id="KW-1185">Reference proteome</keyword>
<organism evidence="3 4">
    <name type="scientific">Kosakonia quasisacchari</name>
    <dbReference type="NCBI Taxonomy" id="2529380"/>
    <lineage>
        <taxon>Bacteria</taxon>
        <taxon>Pseudomonadati</taxon>
        <taxon>Pseudomonadota</taxon>
        <taxon>Gammaproteobacteria</taxon>
        <taxon>Enterobacterales</taxon>
        <taxon>Enterobacteriaceae</taxon>
        <taxon>Kosakonia</taxon>
    </lineage>
</organism>
<evidence type="ECO:0000256" key="1">
    <source>
        <dbReference type="ARBA" id="ARBA00022741"/>
    </source>
</evidence>
<protein>
    <recommendedName>
        <fullName evidence="2">Acb2/Tad1 hairpin domain-containing protein</fullName>
    </recommendedName>
</protein>
<evidence type="ECO:0000259" key="2">
    <source>
        <dbReference type="Pfam" id="PF24729"/>
    </source>
</evidence>
<proteinExistence type="predicted"/>
<name>A0A4R0GLF5_9ENTR</name>
<comment type="caution">
    <text evidence="3">The sequence shown here is derived from an EMBL/GenBank/DDBJ whole genome shotgun (WGS) entry which is preliminary data.</text>
</comment>
<feature type="domain" description="Acb2/Tad1 hairpin" evidence="2">
    <location>
        <begin position="12"/>
        <end position="87"/>
    </location>
</feature>
<reference evidence="3 4" key="1">
    <citation type="submission" date="2019-02" db="EMBL/GenBank/DDBJ databases">
        <title>The draft genome of Kosakonia quasisacchari strain WCHKQ120001.</title>
        <authorList>
            <person name="Wang C."/>
            <person name="Feng Y."/>
            <person name="Zong Z."/>
        </authorList>
    </citation>
    <scope>NUCLEOTIDE SEQUENCE [LARGE SCALE GENOMIC DNA]</scope>
    <source>
        <strain evidence="3 4">WCHKQ120001</strain>
    </source>
</reference>
<evidence type="ECO:0000313" key="3">
    <source>
        <dbReference type="EMBL" id="TCB98166.1"/>
    </source>
</evidence>
<dbReference type="Proteomes" id="UP000291793">
    <property type="component" value="Unassembled WGS sequence"/>
</dbReference>
<gene>
    <name evidence="3" type="ORF">E0L21_22625</name>
</gene>
<dbReference type="Pfam" id="PF24729">
    <property type="entry name" value="Acb2_Tad1_hairpin"/>
    <property type="match status" value="1"/>
</dbReference>
<keyword evidence="1" id="KW-0547">Nucleotide-binding</keyword>
<accession>A0A4R0GLF5</accession>
<dbReference type="OrthoDB" id="6486731at2"/>
<dbReference type="EMBL" id="SJOP01000029">
    <property type="protein sequence ID" value="TCB98166.1"/>
    <property type="molecule type" value="Genomic_DNA"/>
</dbReference>
<evidence type="ECO:0000313" key="4">
    <source>
        <dbReference type="Proteomes" id="UP000291793"/>
    </source>
</evidence>